<comment type="subunit">
    <text evidence="8">Homodimer. Heterotetramer of two MnmE and two MnmG subunits.</text>
</comment>
<feature type="binding site" evidence="8">
    <location>
        <begin position="271"/>
        <end position="274"/>
    </location>
    <ligand>
        <name>GTP</name>
        <dbReference type="ChEBI" id="CHEBI:37565"/>
    </ligand>
</feature>
<dbReference type="EMBL" id="JAGWCR010000007">
    <property type="protein sequence ID" value="MBS3649770.1"/>
    <property type="molecule type" value="Genomic_DNA"/>
</dbReference>
<dbReference type="SUPFAM" id="SSF52540">
    <property type="entry name" value="P-loop containing nucleoside triphosphate hydrolases"/>
    <property type="match status" value="1"/>
</dbReference>
<keyword evidence="3 8" id="KW-0547">Nucleotide-binding</keyword>
<dbReference type="Pfam" id="PF12631">
    <property type="entry name" value="MnmE_helical"/>
    <property type="match status" value="1"/>
</dbReference>
<keyword evidence="7 8" id="KW-0342">GTP-binding</keyword>
<evidence type="ECO:0000256" key="3">
    <source>
        <dbReference type="ARBA" id="ARBA00022741"/>
    </source>
</evidence>
<dbReference type="RefSeq" id="WP_188255558.1">
    <property type="nucleotide sequence ID" value="NZ_JABVCF010000007.1"/>
</dbReference>
<dbReference type="HAMAP" id="MF_00379">
    <property type="entry name" value="GTPase_MnmE"/>
    <property type="match status" value="1"/>
</dbReference>
<dbReference type="FunFam" id="3.30.1360.120:FF:000007">
    <property type="entry name" value="tRNA modification GTPase GTPBP3, mitochondrial"/>
    <property type="match status" value="1"/>
</dbReference>
<dbReference type="GO" id="GO:0005525">
    <property type="term" value="F:GTP binding"/>
    <property type="evidence" value="ECO:0007669"/>
    <property type="project" value="UniProtKB-UniRule"/>
</dbReference>
<dbReference type="InterPro" id="IPR027417">
    <property type="entry name" value="P-loop_NTPase"/>
</dbReference>
<evidence type="ECO:0000256" key="5">
    <source>
        <dbReference type="ARBA" id="ARBA00022842"/>
    </source>
</evidence>
<feature type="binding site" evidence="8">
    <location>
        <position position="80"/>
    </location>
    <ligand>
        <name>(6S)-5-formyl-5,6,7,8-tetrahydrofolate</name>
        <dbReference type="ChEBI" id="CHEBI:57457"/>
    </ligand>
</feature>
<feature type="binding site" evidence="8">
    <location>
        <position position="23"/>
    </location>
    <ligand>
        <name>(6S)-5-formyl-5,6,7,8-tetrahydrofolate</name>
        <dbReference type="ChEBI" id="CHEBI:57457"/>
    </ligand>
</feature>
<protein>
    <recommendedName>
        <fullName evidence="8">tRNA modification GTPase MnmE</fullName>
        <ecNumber evidence="8">3.6.-.-</ecNumber>
    </recommendedName>
</protein>
<reference evidence="11" key="1">
    <citation type="submission" date="2021-04" db="EMBL/GenBank/DDBJ databases">
        <title>Pseudaminobacter soli sp. nov., isolated from paddy soil contaminated by heavy metals.</title>
        <authorList>
            <person name="Zhang K."/>
        </authorList>
    </citation>
    <scope>NUCLEOTIDE SEQUENCE</scope>
    <source>
        <strain evidence="11">19-2017</strain>
    </source>
</reference>
<dbReference type="Gene3D" id="3.40.50.300">
    <property type="entry name" value="P-loop containing nucleotide triphosphate hydrolases"/>
    <property type="match status" value="1"/>
</dbReference>
<feature type="domain" description="TrmE-type G" evidence="10">
    <location>
        <begin position="217"/>
        <end position="363"/>
    </location>
</feature>
<organism evidence="11 12">
    <name type="scientific">Pseudaminobacter soli</name>
    <name type="common">ex Zhang et al. 2022</name>
    <dbReference type="NCBI Taxonomy" id="2831468"/>
    <lineage>
        <taxon>Bacteria</taxon>
        <taxon>Pseudomonadati</taxon>
        <taxon>Pseudomonadota</taxon>
        <taxon>Alphaproteobacteria</taxon>
        <taxon>Hyphomicrobiales</taxon>
        <taxon>Phyllobacteriaceae</taxon>
        <taxon>Pseudaminobacter</taxon>
    </lineage>
</organism>
<dbReference type="InterPro" id="IPR006073">
    <property type="entry name" value="GTP-bd"/>
</dbReference>
<dbReference type="CDD" id="cd04164">
    <property type="entry name" value="trmE"/>
    <property type="match status" value="1"/>
</dbReference>
<feature type="binding site" evidence="8">
    <location>
        <position position="120"/>
    </location>
    <ligand>
        <name>(6S)-5-formyl-5,6,7,8-tetrahydrofolate</name>
        <dbReference type="ChEBI" id="CHEBI:57457"/>
    </ligand>
</feature>
<dbReference type="Proteomes" id="UP000680348">
    <property type="component" value="Unassembled WGS sequence"/>
</dbReference>
<dbReference type="InterPro" id="IPR018948">
    <property type="entry name" value="GTP-bd_TrmE_N"/>
</dbReference>
<keyword evidence="12" id="KW-1185">Reference proteome</keyword>
<dbReference type="NCBIfam" id="TIGR00231">
    <property type="entry name" value="small_GTP"/>
    <property type="match status" value="1"/>
</dbReference>
<comment type="subcellular location">
    <subcellularLocation>
        <location evidence="8">Cytoplasm</location>
    </subcellularLocation>
</comment>
<keyword evidence="8" id="KW-0963">Cytoplasm</keyword>
<dbReference type="InterPro" id="IPR004520">
    <property type="entry name" value="GTPase_MnmE"/>
</dbReference>
<accession>A0A942E377</accession>
<dbReference type="GO" id="GO:0030488">
    <property type="term" value="P:tRNA methylation"/>
    <property type="evidence" value="ECO:0007669"/>
    <property type="project" value="TreeGrafter"/>
</dbReference>
<comment type="caution">
    <text evidence="8">Lacks conserved residue(s) required for the propagation of feature annotation.</text>
</comment>
<evidence type="ECO:0000313" key="11">
    <source>
        <dbReference type="EMBL" id="MBS3649770.1"/>
    </source>
</evidence>
<keyword evidence="4 8" id="KW-0378">Hydrolase</keyword>
<dbReference type="Gene3D" id="1.20.120.430">
    <property type="entry name" value="tRNA modification GTPase MnmE domain 2"/>
    <property type="match status" value="1"/>
</dbReference>
<evidence type="ECO:0000256" key="2">
    <source>
        <dbReference type="ARBA" id="ARBA00022694"/>
    </source>
</evidence>
<evidence type="ECO:0000256" key="1">
    <source>
        <dbReference type="ARBA" id="ARBA00011043"/>
    </source>
</evidence>
<dbReference type="PANTHER" id="PTHR42714:SF2">
    <property type="entry name" value="TRNA MODIFICATION GTPASE GTPBP3, MITOCHONDRIAL"/>
    <property type="match status" value="1"/>
</dbReference>
<sequence>MMFADTIVALSSGALPAGVAVVRLSGPAVIDVVSKLVGSVPPPRTACYAALHLPDGSVLDCGLVLYFPAPASFTGEDCAEFQLHGGRAVVQALLKHVASLPGCRLASAGEFTRRAFLNGKMDLLAAEAAADIISAETEAQRRFAVANSQGRNSELYASWRTRLLRARAFVEAELDFVDESDVPDAAAQAVWSDIDALVGEIDRHIDGFKKAEIVREGFDVVLLGAPNAGKSSLLNALAQREAAIVTDEPGTTRDLIEVVLDIEGSKVRVTDTAGIRDATGKVEQLGIQRARERASRAQLVLLLEDVGLDSPEVVLPKGKPFLRIGTKIDLCDGRPPNGYDHLVSCLTGDGLTELARAMGDAAKAAEPVAGELIPWRLRHVELLAEAVGHLRRAVEGERLPLELRSEEMRLAANALGTITGSIDVEDLLDVIFGQFCIGK</sequence>
<dbReference type="NCBIfam" id="NF003661">
    <property type="entry name" value="PRK05291.1-3"/>
    <property type="match status" value="1"/>
</dbReference>
<feature type="binding site" evidence="8">
    <location>
        <position position="252"/>
    </location>
    <ligand>
        <name>Mg(2+)</name>
        <dbReference type="ChEBI" id="CHEBI:18420"/>
    </ligand>
</feature>
<dbReference type="EC" id="3.6.-.-" evidence="8"/>
<comment type="cofactor">
    <cofactor evidence="8">
        <name>K(+)</name>
        <dbReference type="ChEBI" id="CHEBI:29103"/>
    </cofactor>
    <text evidence="8">Binds 1 potassium ion per subunit.</text>
</comment>
<evidence type="ECO:0000313" key="12">
    <source>
        <dbReference type="Proteomes" id="UP000680348"/>
    </source>
</evidence>
<dbReference type="GO" id="GO:0005737">
    <property type="term" value="C:cytoplasm"/>
    <property type="evidence" value="ECO:0007669"/>
    <property type="project" value="UniProtKB-SubCell"/>
</dbReference>
<feature type="binding site" evidence="8">
    <location>
        <position position="231"/>
    </location>
    <ligand>
        <name>Mg(2+)</name>
        <dbReference type="ChEBI" id="CHEBI:18420"/>
    </ligand>
</feature>
<dbReference type="PRINTS" id="PR00449">
    <property type="entry name" value="RASTRNSFRMNG"/>
</dbReference>
<keyword evidence="6 8" id="KW-0630">Potassium</keyword>
<comment type="similarity">
    <text evidence="1 8 9">Belongs to the TRAFAC class TrmE-Era-EngA-EngB-Septin-like GTPase superfamily. TrmE GTPase family.</text>
</comment>
<dbReference type="InterPro" id="IPR005225">
    <property type="entry name" value="Small_GTP-bd"/>
</dbReference>
<evidence type="ECO:0000256" key="6">
    <source>
        <dbReference type="ARBA" id="ARBA00022958"/>
    </source>
</evidence>
<evidence type="ECO:0000259" key="10">
    <source>
        <dbReference type="PROSITE" id="PS51709"/>
    </source>
</evidence>
<dbReference type="GO" id="GO:0002098">
    <property type="term" value="P:tRNA wobble uridine modification"/>
    <property type="evidence" value="ECO:0007669"/>
    <property type="project" value="TreeGrafter"/>
</dbReference>
<dbReference type="InterPro" id="IPR027368">
    <property type="entry name" value="MnmE_dom2"/>
</dbReference>
<evidence type="ECO:0000256" key="7">
    <source>
        <dbReference type="ARBA" id="ARBA00023134"/>
    </source>
</evidence>
<proteinExistence type="inferred from homology"/>
<feature type="binding site" evidence="8">
    <location>
        <begin position="227"/>
        <end position="232"/>
    </location>
    <ligand>
        <name>GTP</name>
        <dbReference type="ChEBI" id="CHEBI:37565"/>
    </ligand>
</feature>
<comment type="caution">
    <text evidence="11">The sequence shown here is derived from an EMBL/GenBank/DDBJ whole genome shotgun (WGS) entry which is preliminary data.</text>
</comment>
<feature type="binding site" evidence="8">
    <location>
        <begin position="246"/>
        <end position="252"/>
    </location>
    <ligand>
        <name>GTP</name>
        <dbReference type="ChEBI" id="CHEBI:37565"/>
    </ligand>
</feature>
<dbReference type="InterPro" id="IPR031168">
    <property type="entry name" value="G_TrmE"/>
</dbReference>
<evidence type="ECO:0000256" key="9">
    <source>
        <dbReference type="RuleBase" id="RU003313"/>
    </source>
</evidence>
<dbReference type="GO" id="GO:0046872">
    <property type="term" value="F:metal ion binding"/>
    <property type="evidence" value="ECO:0007669"/>
    <property type="project" value="UniProtKB-KW"/>
</dbReference>
<dbReference type="CDD" id="cd14858">
    <property type="entry name" value="TrmE_N"/>
    <property type="match status" value="1"/>
</dbReference>
<evidence type="ECO:0000256" key="4">
    <source>
        <dbReference type="ARBA" id="ARBA00022801"/>
    </source>
</evidence>
<keyword evidence="2 8" id="KW-0819">tRNA processing</keyword>
<dbReference type="InterPro" id="IPR025867">
    <property type="entry name" value="MnmE_helical"/>
</dbReference>
<keyword evidence="5 8" id="KW-0460">Magnesium</keyword>
<gene>
    <name evidence="8 11" type="primary">mnmE</name>
    <name evidence="8" type="synonym">trmE</name>
    <name evidence="11" type="ORF">KEU06_14250</name>
</gene>
<comment type="function">
    <text evidence="8">Exhibits a very high intrinsic GTPase hydrolysis rate. Involved in the addition of a carboxymethylaminomethyl (cmnm) group at the wobble position (U34) of certain tRNAs, forming tRNA-cmnm(5)s(2)U34.</text>
</comment>
<name>A0A942E377_9HYPH</name>
<dbReference type="GO" id="GO:0003924">
    <property type="term" value="F:GTPase activity"/>
    <property type="evidence" value="ECO:0007669"/>
    <property type="project" value="UniProtKB-UniRule"/>
</dbReference>
<dbReference type="Pfam" id="PF10396">
    <property type="entry name" value="TrmE_N"/>
    <property type="match status" value="1"/>
</dbReference>
<dbReference type="AlphaFoldDB" id="A0A942E377"/>
<evidence type="ECO:0000256" key="8">
    <source>
        <dbReference type="HAMAP-Rule" id="MF_00379"/>
    </source>
</evidence>
<dbReference type="Pfam" id="PF01926">
    <property type="entry name" value="MMR_HSR1"/>
    <property type="match status" value="1"/>
</dbReference>
<dbReference type="InterPro" id="IPR027266">
    <property type="entry name" value="TrmE/GcvT-like"/>
</dbReference>
<dbReference type="SUPFAM" id="SSF116878">
    <property type="entry name" value="TrmE connector domain"/>
    <property type="match status" value="1"/>
</dbReference>
<dbReference type="Gene3D" id="3.30.1360.120">
    <property type="entry name" value="Probable tRNA modification gtpase trme, domain 1"/>
    <property type="match status" value="1"/>
</dbReference>
<keyword evidence="8" id="KW-0479">Metal-binding</keyword>
<dbReference type="PANTHER" id="PTHR42714">
    <property type="entry name" value="TRNA MODIFICATION GTPASE GTPBP3"/>
    <property type="match status" value="1"/>
</dbReference>
<dbReference type="PROSITE" id="PS51709">
    <property type="entry name" value="G_TRME"/>
    <property type="match status" value="1"/>
</dbReference>
<dbReference type="NCBIfam" id="TIGR00450">
    <property type="entry name" value="mnmE_trmE_thdF"/>
    <property type="match status" value="1"/>
</dbReference>
<feature type="binding site" evidence="8">
    <location>
        <position position="439"/>
    </location>
    <ligand>
        <name>(6S)-5-formyl-5,6,7,8-tetrahydrofolate</name>
        <dbReference type="ChEBI" id="CHEBI:57457"/>
    </ligand>
</feature>